<accession>A0A318S6S0</accession>
<reference evidence="1 2" key="1">
    <citation type="submission" date="2018-06" db="EMBL/GenBank/DDBJ databases">
        <title>Genomic Encyclopedia of Type Strains, Phase IV (KMG-IV): sequencing the most valuable type-strain genomes for metagenomic binning, comparative biology and taxonomic classification.</title>
        <authorList>
            <person name="Goeker M."/>
        </authorList>
    </citation>
    <scope>NUCLEOTIDE SEQUENCE [LARGE SCALE GENOMIC DNA]</scope>
    <source>
        <strain evidence="1 2">DSM 18048</strain>
    </source>
</reference>
<dbReference type="Proteomes" id="UP000248326">
    <property type="component" value="Unassembled WGS sequence"/>
</dbReference>
<name>A0A318S6S0_9DEIO</name>
<protein>
    <submittedName>
        <fullName evidence="1">Uncharacterized protein</fullName>
    </submittedName>
</protein>
<organism evidence="1 2">
    <name type="scientific">Deinococcus yavapaiensis KR-236</name>
    <dbReference type="NCBI Taxonomy" id="694435"/>
    <lineage>
        <taxon>Bacteria</taxon>
        <taxon>Thermotogati</taxon>
        <taxon>Deinococcota</taxon>
        <taxon>Deinococci</taxon>
        <taxon>Deinococcales</taxon>
        <taxon>Deinococcaceae</taxon>
        <taxon>Deinococcus</taxon>
    </lineage>
</organism>
<dbReference type="AlphaFoldDB" id="A0A318S6S0"/>
<evidence type="ECO:0000313" key="1">
    <source>
        <dbReference type="EMBL" id="PYE50431.1"/>
    </source>
</evidence>
<comment type="caution">
    <text evidence="1">The sequence shown here is derived from an EMBL/GenBank/DDBJ whole genome shotgun (WGS) entry which is preliminary data.</text>
</comment>
<gene>
    <name evidence="1" type="ORF">DES52_11848</name>
</gene>
<evidence type="ECO:0000313" key="2">
    <source>
        <dbReference type="Proteomes" id="UP000248326"/>
    </source>
</evidence>
<proteinExistence type="predicted"/>
<sequence length="78" mass="9385">MSRLLWVTHDQRRGVKRRQPGYPLQHGFSANNATVHVDELVRAYRERPANVARLVRYGCLRAERRFHRFLHHLKQAKR</sequence>
<dbReference type="EMBL" id="QJSX01000018">
    <property type="protein sequence ID" value="PYE50431.1"/>
    <property type="molecule type" value="Genomic_DNA"/>
</dbReference>
<keyword evidence="2" id="KW-1185">Reference proteome</keyword>